<dbReference type="InterPro" id="IPR011049">
    <property type="entry name" value="Serralysin-like_metalloprot_C"/>
</dbReference>
<sequence>MIIEPVEPRLLMSGTPLSAAAAATHAMADNLAHFEAVLDSLESFQAFGNDLALIEVSGNGPNGLGHIAELAQFLKANIVAPMGALADSFSVANATLPGDSGALAQSLQDAINKPHVTITDRSDANSDVVDFDVSIRDHDTKGFHLDLGAVGEAWGIQLPSSLSGSLGLDYDISLRFTFDQSDHTFSIQAASVGVDFTADLSIPDGVGFNLGLLELNIGNGTNLHFSGGVDASFSLIDGNTLSQKALQAEGGANDFLNDLVRLNAHESSSGGPLLVLPVGLSAEKALPGLGALNGSIEVHGGLLGGDWSAQVSGLDALKNFSTFTTRDLLSVLTQLGSHLASIEDSPLFDIAIPFTHGTKIGDVLSFMQHFDADVLAKLGPVNETLGFTNGASAKAASGSAAASLTIDIPEHFNTALPAVFHLNLQANGTIVSLELSDHYENQANQRVAIETLDDFVNALNAAIHGSELSSIAAASAVNGKLVLTAVATGNADEPAAVSISAPGASFDNLLEFAQNLGTALGYGQTVRSVQQFLSDLGFAYDAAQHSLTFSIGYATDYTVADGLAFDVGFDLGTIAGLSGSGVLSLHVSAGLGLMVGIDIGALGSDVLVDGTPIHEDTLLAHLPVWPSRDVAAGPGEPDMRIILRDGTVADITYEPGTDGAHQSFKVQVAGATTIINGSGPSQGATIADLLQAIEAVEPGKIDAVFNAETYAIEIHDSSTRAGTTPLSYGFTPNQGVGAAKLASGNYAGEYQAQLTSKAGDGTDWGASNSFILKLGTLDPMVIEIDAASGRSISSLATAINAALSQIQVARSSLGLADGAAIHASQLVSVSVVQDAQHHDQLRFSTTMFNVVSANATQIDQRVAAKAGITLQAVDTTVWSMNGSGLATTLGLAGMDRNASSASFGLIAGKALHGETIANRFFFDNVGLTAALDLQMSDLVLTGSLGFLGFQAEGEGHVSLQATLALQHDGSSRVTFADLASAYNNDRLSDLWALRVGAPDEEGPWAELVLSHFSVTGAGALGDLASAIGANAAITIRIDTPLTSAASLSALIPQVEIQGFDRLTNISDLGFADVVDAIKMVLDLIDNHSGGSIMAAEMPLIDMSVSDILDLTSRFAGLVDTLQADPASGVAEIQAALNAALGSNIHLGYVNGTLTIAGSLDAFSVDKQVGFAVDLADLARSAGLSLPPMVTELASASGSGLLHLAASATLGLSVGIRLGGATATSEGKLALLNGGKGLASDKTGAADLRFTLGDGSHFDFDMDSLAANATMSDLVVALNRTAGAAGITHFSASFADGHIVLTDTSRPAVSPPPGLTELGFSTGSSATQHDGRLALTSTAPGANFDPKQAYRFDLVVNGQAYTLDIPSDEARTSLSAMASAIELELGTTFVTRAELGLSGSGKALLSQFVSVEAGNGKLTLSADAARLGSSASLALAQSLYVAPEVGIVVSDLGGGKAAASLGFAVGHNAAFADGASDRVLTGSGLVAAVEGERFFIDTENTGLDVRFGVSGTELQFNSSLGPLSISVDDGMARLGAAVLDASGQPVAAGHNGFGLTGDDAFIHVGLHDGAEIGAQGGMAGRLTLGQISGAASFASLFEVSSNVAVEVSLPVSVLGMPLAPALTLEISDVLGTSDLGRKVELALPDWSSSFSVVNFLNSPQAVISGLDGLLGTVDTLLTEQILGFKLPLVGSALSHAGEFVGDLRASTIGYLQGLVDDYSEAHPGEQPTTAGIIADGLEALLHKLGFAATVASEVNLATSTILFDLDAAITVFHGGVDLSSDFGIPGLGLSIQNGKANLDLDLELHLDFGFSLDKGFFFQKSLADEHALQLAFTIDLPDDFSASLTLGILQATATNAQTTIFHHPDGTQSTGTSLSGGIFVDLAPKNRLSLIDLGATHDTIHGAVDGNHTLTLDLPDALDVKRALSFQIVIDDKPIAIDIAADTGRSHLSDLVAAISRALHATTIDTGDILGHGGGRASLDTLVDVRLSGTQLTFAAKGALVDGDHTLALADTVIGLSSLGSHLRAELAASLDVNLQLTGAIDVGGSMALPSVTTEVVFQYQIEKVFLGYATGETGVVVPLSFKNVTLDAGAFLTKFLGPILDTAYDLVKPIKPILDMLTEPLSGVSDIMGRPVSLLDLAELLGGHNPKVAKIIQAVEMIDQVADLIESIHHLSAGGNLRISFGDFVFGAATVGTGAVAGAGGFDPFSGSLKTFNTGSVRTLGSMSQQGDDAGGVLAKAKNPNASGGISLPILTDPMAVMKLLMGQGAAIDLFKWDLPEISFDFQQQMHFPLVGIPGINLGADLGIGFGIQLKLSIGYDTSGIMQFIDTHNPLYVMDGLYVDNSAPQVTAYFKVMAGASIDLTLIQAGLAGEIKGTIAMQLSDPNHDGRVRPSEIMSKLLHDPLETFTFSGEVDARFFAWWWVGFKLFGAKVTLFSGEWDIFSATLVKFDTTPAPEPTLANTQDGTLTLSVGALAGQRLQGDTSTGSDKPFVVEGHADGSVTVSFDGTSKTYADIDKITADLGDGDNHIILSGIDKPIVITGGNGNNRIDLSRVSDPTIVLGDGDNIVLGSQGFDDITVGNGNNIIAAGGGDDVIRVGTGRNIILGDSGVSQYDSNGKLRAILASTAADGNDQIIVQGSGESIIFGDSANVYLDDAGVVTSITASSVAGGNDTIRATNRANNLVFGDTGTLVFSGTRVVSAEASGVAAGGNDTITLGSGDNVVFGGLGNDLIDVGSGNNVVLGDIGRVTYSATGVVATAQASSSQGGGDKVTAGYGHNILFGGAGDDTLTGGNGTNVIIGDTGSADGPGGGSGGSFRIATTDEGSGNDSLTGGAYADVILGGMGNDTITGLSGADVIAGDNGVVVRSGAAIGKAAIFQSFGVATQTAGGTDEIDGGSGGDIIIAGSGDDSIDGGSGQNYMLGDFGRVVAEGAAVMRIEGFGADSAGSGADRFEAGDGNNVAMGGGGDDQIALGKGVNLIFGDNGLARQNRETSVTINGETVEEAFGGDDTVLVGPGTAVVFGGAGADILSVTSSDPRILPSDFGRNVLVGDFGAMVTPDSAHPDVIGRNAALASNGIDLITIDGGQNVVMGGGKGDVIRVRTGNNVVFGDAGALTREAVSLRVLRAETADEASGGNDVIAIGDGGNNVVMGGASDDTISIGSGSGNIAFGDFGVTLAPNGTAPDAVGRHADAPGNGRDTITIVGGRNVVMGGGEADRIDVGSSDNVIFGDAGALTREAVSLRVLRAETADEASGGNDVIAIGDGGNNVVMGGASDDTISIGSGSGNIAFGDFGVTLAPNGTAADAVGRHADAPGNGRDTITIVGGRNVVMGGGEADRIDVGSSDNVIFGDAGALTREAVSLRVLRAETADEASGGNDVIAIGEGGNNVVMGGASDDTISIGSGSGNLAVGDFGVTLAPHGHAADAVG</sequence>
<evidence type="ECO:0000313" key="3">
    <source>
        <dbReference type="EMBL" id="KTQ85418.1"/>
    </source>
</evidence>
<proteinExistence type="predicted"/>
<protein>
    <submittedName>
        <fullName evidence="3">Uncharacterized protein</fullName>
    </submittedName>
</protein>
<evidence type="ECO:0000313" key="4">
    <source>
        <dbReference type="Proteomes" id="UP000078272"/>
    </source>
</evidence>
<dbReference type="GO" id="GO:0005509">
    <property type="term" value="F:calcium ion binding"/>
    <property type="evidence" value="ECO:0007669"/>
    <property type="project" value="InterPro"/>
</dbReference>
<feature type="non-terminal residue" evidence="3">
    <location>
        <position position="3425"/>
    </location>
</feature>
<dbReference type="Pfam" id="PF00353">
    <property type="entry name" value="HemolysinCabind"/>
    <property type="match status" value="11"/>
</dbReference>
<organism evidence="3 4">
    <name type="scientific">Aureimonas ureilytica</name>
    <dbReference type="NCBI Taxonomy" id="401562"/>
    <lineage>
        <taxon>Bacteria</taxon>
        <taxon>Pseudomonadati</taxon>
        <taxon>Pseudomonadota</taxon>
        <taxon>Alphaproteobacteria</taxon>
        <taxon>Hyphomicrobiales</taxon>
        <taxon>Aurantimonadaceae</taxon>
        <taxon>Aureimonas</taxon>
    </lineage>
</organism>
<dbReference type="InterPro" id="IPR050557">
    <property type="entry name" value="RTX_toxin/Mannuronan_C5-epim"/>
</dbReference>
<accession>A0A175R3U5</accession>
<keyword evidence="2" id="KW-0964">Secreted</keyword>
<dbReference type="InterPro" id="IPR001343">
    <property type="entry name" value="Hemolysn_Ca-bd"/>
</dbReference>
<dbReference type="PANTHER" id="PTHR38340:SF1">
    <property type="entry name" value="S-LAYER PROTEIN"/>
    <property type="match status" value="1"/>
</dbReference>
<gene>
    <name evidence="3" type="ORF">NS226_19585</name>
</gene>
<dbReference type="InterPro" id="IPR053786">
    <property type="entry name" value="LEPRxLL_CS"/>
</dbReference>
<evidence type="ECO:0000256" key="1">
    <source>
        <dbReference type="ARBA" id="ARBA00004613"/>
    </source>
</evidence>
<dbReference type="NCBIfam" id="NF012209">
    <property type="entry name" value="LEPR-8K"/>
    <property type="match status" value="1"/>
</dbReference>
<dbReference type="SUPFAM" id="SSF51120">
    <property type="entry name" value="beta-Roll"/>
    <property type="match status" value="6"/>
</dbReference>
<dbReference type="PRINTS" id="PR00313">
    <property type="entry name" value="CABNDNGRPT"/>
</dbReference>
<dbReference type="GO" id="GO:0005576">
    <property type="term" value="C:extracellular region"/>
    <property type="evidence" value="ECO:0007669"/>
    <property type="project" value="UniProtKB-SubCell"/>
</dbReference>
<dbReference type="PANTHER" id="PTHR38340">
    <property type="entry name" value="S-LAYER PROTEIN"/>
    <property type="match status" value="1"/>
</dbReference>
<name>A0A175R3U5_9HYPH</name>
<reference evidence="3 4" key="1">
    <citation type="journal article" date="2016" name="Front. Microbiol.">
        <title>Genomic Resource of Rice Seed Associated Bacteria.</title>
        <authorList>
            <person name="Midha S."/>
            <person name="Bansal K."/>
            <person name="Sharma S."/>
            <person name="Kumar N."/>
            <person name="Patil P.P."/>
            <person name="Chaudhry V."/>
            <person name="Patil P.B."/>
        </authorList>
    </citation>
    <scope>NUCLEOTIDE SEQUENCE [LARGE SCALE GENOMIC DNA]</scope>
    <source>
        <strain evidence="3 4">NS226</strain>
    </source>
</reference>
<dbReference type="Gene3D" id="2.150.10.10">
    <property type="entry name" value="Serralysin-like metalloprotease, C-terminal"/>
    <property type="match status" value="1"/>
</dbReference>
<evidence type="ECO:0000256" key="2">
    <source>
        <dbReference type="ARBA" id="ARBA00022525"/>
    </source>
</evidence>
<comment type="subcellular location">
    <subcellularLocation>
        <location evidence="1">Secreted</location>
    </subcellularLocation>
</comment>
<dbReference type="EMBL" id="LDPZ01000059">
    <property type="protein sequence ID" value="KTQ85418.1"/>
    <property type="molecule type" value="Genomic_DNA"/>
</dbReference>
<dbReference type="Proteomes" id="UP000078272">
    <property type="component" value="Unassembled WGS sequence"/>
</dbReference>
<comment type="caution">
    <text evidence="3">The sequence shown here is derived from an EMBL/GenBank/DDBJ whole genome shotgun (WGS) entry which is preliminary data.</text>
</comment>